<protein>
    <submittedName>
        <fullName evidence="2">ORF F58</fullName>
    </submittedName>
</protein>
<dbReference type="EMBL" id="AY423772">
    <property type="protein sequence ID" value="AAQ94371.1"/>
    <property type="molecule type" value="Genomic_DNA"/>
</dbReference>
<dbReference type="GeneID" id="2741780"/>
<name>Q6TDM8_9VIRU</name>
<dbReference type="RefSeq" id="NP_963974.1">
    <property type="nucleotide sequence ID" value="NC_005361.1"/>
</dbReference>
<evidence type="ECO:0000313" key="3">
    <source>
        <dbReference type="Proteomes" id="UP000006814"/>
    </source>
</evidence>
<organism evidence="2 3">
    <name type="scientific">Sulfolobus virus Kamchatka 1</name>
    <dbReference type="NCBI Taxonomy" id="248496"/>
    <lineage>
        <taxon>Viruses</taxon>
        <taxon>Viruses incertae sedis</taxon>
        <taxon>Fuselloviridae</taxon>
        <taxon>Alphafusellovirus</taxon>
        <taxon>Alphafusellovirus kamchatkaense</taxon>
        <taxon>Sulfolobus spindle-shaped virus 9</taxon>
    </lineage>
</organism>
<keyword evidence="1" id="KW-0812">Transmembrane</keyword>
<sequence>MCLHLRFSVAFPSFPLRYNPLLLLRLLILVYLDLYLPLLLHRDVKKDLLTFYLPLRCM</sequence>
<keyword evidence="3" id="KW-1185">Reference proteome</keyword>
<dbReference type="KEGG" id="vg:2741780"/>
<evidence type="ECO:0000256" key="1">
    <source>
        <dbReference type="SAM" id="Phobius"/>
    </source>
</evidence>
<reference evidence="2 3" key="1">
    <citation type="journal article" date="2004" name="J. Virol.">
        <title>Comparative genomic analysis of hyperthermophilic archaeal Fuselloviridae viruses.</title>
        <authorList>
            <person name="Wiedenheft B."/>
            <person name="Stedman K."/>
            <person name="Roberto F."/>
            <person name="Willits D."/>
            <person name="Gleske A.K."/>
            <person name="Zoeller L."/>
            <person name="Snyder J."/>
            <person name="Douglas T."/>
            <person name="Young M."/>
        </authorList>
    </citation>
    <scope>NUCLEOTIDE SEQUENCE</scope>
</reference>
<keyword evidence="1" id="KW-1133">Transmembrane helix</keyword>
<proteinExistence type="predicted"/>
<feature type="transmembrane region" description="Helical" evidence="1">
    <location>
        <begin position="20"/>
        <end position="40"/>
    </location>
</feature>
<keyword evidence="1" id="KW-0472">Membrane</keyword>
<evidence type="ECO:0000313" key="2">
    <source>
        <dbReference type="EMBL" id="AAQ94371.1"/>
    </source>
</evidence>
<dbReference type="Proteomes" id="UP000006814">
    <property type="component" value="Segment"/>
</dbReference>
<accession>Q6TDM8</accession>